<name>A0A2Z3JJH8_9DEIO</name>
<dbReference type="Pfam" id="PF14332">
    <property type="entry name" value="DUF4388"/>
    <property type="match status" value="1"/>
</dbReference>
<sequence length="175" mass="19352">MLRGSLSEFPLLNVLQMLTNSGVSGKLHISHVRGGDLWLQGGEVVHAAALSREGDDALDLLASVVGGDFTFDPAQLPSKRTVELRRTALLRQLSVSTDAWQDLLQLFPYWDRPLKFTPRWNEEQPVTRTQFRTLNLVGRVPLGDLVAQSELSPRATLELLRPFVQSGLVDSGVPV</sequence>
<evidence type="ECO:0000313" key="3">
    <source>
        <dbReference type="Proteomes" id="UP000245368"/>
    </source>
</evidence>
<feature type="domain" description="PatA-like N-terminal" evidence="1">
    <location>
        <begin position="3"/>
        <end position="101"/>
    </location>
</feature>
<dbReference type="AlphaFoldDB" id="A0A2Z3JJH8"/>
<reference evidence="2 3" key="1">
    <citation type="submission" date="2018-05" db="EMBL/GenBank/DDBJ databases">
        <title>Complete Genome Sequence of Deinococcus sp. strain 17bor-2.</title>
        <authorList>
            <person name="Srinivasan S."/>
        </authorList>
    </citation>
    <scope>NUCLEOTIDE SEQUENCE [LARGE SCALE GENOMIC DNA]</scope>
    <source>
        <strain evidence="2 3">17bor-2</strain>
    </source>
</reference>
<dbReference type="PANTHER" id="PTHR36304">
    <property type="entry name" value="DOMAIN GTPASE-ACTIVATING PROTEIN, PUTATIVE-RELATED-RELATED"/>
    <property type="match status" value="1"/>
</dbReference>
<dbReference type="OrthoDB" id="9809380at2"/>
<evidence type="ECO:0000313" key="2">
    <source>
        <dbReference type="EMBL" id="AWN23069.1"/>
    </source>
</evidence>
<proteinExistence type="predicted"/>
<accession>A0A2Z3JJH8</accession>
<dbReference type="KEGG" id="dez:DKM44_07365"/>
<dbReference type="PANTHER" id="PTHR36304:SF4">
    <property type="entry name" value="DUF4388 DOMAIN-CONTAINING PROTEIN"/>
    <property type="match status" value="1"/>
</dbReference>
<dbReference type="RefSeq" id="WP_109826580.1">
    <property type="nucleotide sequence ID" value="NZ_CP029494.1"/>
</dbReference>
<dbReference type="EMBL" id="CP029494">
    <property type="protein sequence ID" value="AWN23069.1"/>
    <property type="molecule type" value="Genomic_DNA"/>
</dbReference>
<keyword evidence="3" id="KW-1185">Reference proteome</keyword>
<evidence type="ECO:0000259" key="1">
    <source>
        <dbReference type="Pfam" id="PF14332"/>
    </source>
</evidence>
<organism evidence="2 3">
    <name type="scientific">Deinococcus irradiatisoli</name>
    <dbReference type="NCBI Taxonomy" id="2202254"/>
    <lineage>
        <taxon>Bacteria</taxon>
        <taxon>Thermotogati</taxon>
        <taxon>Deinococcota</taxon>
        <taxon>Deinococci</taxon>
        <taxon>Deinococcales</taxon>
        <taxon>Deinococcaceae</taxon>
        <taxon>Deinococcus</taxon>
    </lineage>
</organism>
<gene>
    <name evidence="2" type="ORF">DKM44_07365</name>
</gene>
<dbReference type="InterPro" id="IPR025497">
    <property type="entry name" value="PatA-like_N"/>
</dbReference>
<dbReference type="Proteomes" id="UP000245368">
    <property type="component" value="Chromosome"/>
</dbReference>
<protein>
    <submittedName>
        <fullName evidence="2">GTPase-activating protein</fullName>
    </submittedName>
</protein>